<accession>A0ABT0YCP7</accession>
<protein>
    <submittedName>
        <fullName evidence="2">BON domain-containing protein</fullName>
    </submittedName>
</protein>
<dbReference type="Proteomes" id="UP001523216">
    <property type="component" value="Unassembled WGS sequence"/>
</dbReference>
<gene>
    <name evidence="2" type="ORF">LXN57_40430</name>
</gene>
<dbReference type="PROSITE" id="PS50914">
    <property type="entry name" value="BON"/>
    <property type="match status" value="1"/>
</dbReference>
<dbReference type="Gene3D" id="3.30.1340.30">
    <property type="match status" value="1"/>
</dbReference>
<comment type="caution">
    <text evidence="2">The sequence shown here is derived from an EMBL/GenBank/DDBJ whole genome shotgun (WGS) entry which is preliminary data.</text>
</comment>
<dbReference type="RefSeq" id="WP_251803601.1">
    <property type="nucleotide sequence ID" value="NZ_JAMQOL010000066.1"/>
</dbReference>
<evidence type="ECO:0000313" key="2">
    <source>
        <dbReference type="EMBL" id="MCM4083833.1"/>
    </source>
</evidence>
<proteinExistence type="predicted"/>
<evidence type="ECO:0000313" key="3">
    <source>
        <dbReference type="Proteomes" id="UP001523216"/>
    </source>
</evidence>
<sequence length="97" mass="10430">MHPFTGPDDGQDADFDVTAWVAGLNADDRLADLAAENLSSDPLVRGSRLEIIVQNGVVILQGELESEEAREAARRRAWTLPGIRDVCDAVKTPMGGV</sequence>
<name>A0ABT0YCP7_9ACTN</name>
<keyword evidence="3" id="KW-1185">Reference proteome</keyword>
<dbReference type="Pfam" id="PF04972">
    <property type="entry name" value="BON"/>
    <property type="match status" value="1"/>
</dbReference>
<evidence type="ECO:0000259" key="1">
    <source>
        <dbReference type="PROSITE" id="PS50914"/>
    </source>
</evidence>
<feature type="domain" description="BON" evidence="1">
    <location>
        <begin position="26"/>
        <end position="94"/>
    </location>
</feature>
<dbReference type="InterPro" id="IPR007055">
    <property type="entry name" value="BON_dom"/>
</dbReference>
<dbReference type="EMBL" id="JAMQOL010000066">
    <property type="protein sequence ID" value="MCM4083833.1"/>
    <property type="molecule type" value="Genomic_DNA"/>
</dbReference>
<reference evidence="2 3" key="1">
    <citation type="submission" date="2022-06" db="EMBL/GenBank/DDBJ databases">
        <title>Actinoplanes abujensis sp. nov., isolated from Nigerian arid soil.</title>
        <authorList>
            <person name="Ding P."/>
        </authorList>
    </citation>
    <scope>NUCLEOTIDE SEQUENCE [LARGE SCALE GENOMIC DNA]</scope>
    <source>
        <strain evidence="3">TRM88002</strain>
    </source>
</reference>
<organism evidence="2 3">
    <name type="scientific">Paractinoplanes hotanensis</name>
    <dbReference type="NCBI Taxonomy" id="2906497"/>
    <lineage>
        <taxon>Bacteria</taxon>
        <taxon>Bacillati</taxon>
        <taxon>Actinomycetota</taxon>
        <taxon>Actinomycetes</taxon>
        <taxon>Micromonosporales</taxon>
        <taxon>Micromonosporaceae</taxon>
        <taxon>Paractinoplanes</taxon>
    </lineage>
</organism>